<dbReference type="NCBIfam" id="NF038065">
    <property type="entry name" value="Pr6Pr"/>
    <property type="match status" value="1"/>
</dbReference>
<protein>
    <recommendedName>
        <fullName evidence="4">Integral membrane protein</fullName>
    </recommendedName>
</protein>
<feature type="transmembrane region" description="Helical" evidence="1">
    <location>
        <begin position="157"/>
        <end position="176"/>
    </location>
</feature>
<reference evidence="2 3" key="1">
    <citation type="submission" date="2020-08" db="EMBL/GenBank/DDBJ databases">
        <title>Genomic Encyclopedia of Type Strains, Phase III (KMG-III): the genomes of soil and plant-associated and newly described type strains.</title>
        <authorList>
            <person name="Whitman W."/>
        </authorList>
    </citation>
    <scope>NUCLEOTIDE SEQUENCE [LARGE SCALE GENOMIC DNA]</scope>
    <source>
        <strain evidence="2 3">CECT 8356</strain>
    </source>
</reference>
<dbReference type="RefSeq" id="WP_183418807.1">
    <property type="nucleotide sequence ID" value="NZ_JACHXY010000001.1"/>
</dbReference>
<dbReference type="InterPro" id="IPR049713">
    <property type="entry name" value="Pr6Pr-like"/>
</dbReference>
<feature type="transmembrane region" description="Helical" evidence="1">
    <location>
        <begin position="87"/>
        <end position="108"/>
    </location>
</feature>
<keyword evidence="1" id="KW-0812">Transmembrane</keyword>
<feature type="transmembrane region" description="Helical" evidence="1">
    <location>
        <begin position="196"/>
        <end position="216"/>
    </location>
</feature>
<evidence type="ECO:0000256" key="1">
    <source>
        <dbReference type="SAM" id="Phobius"/>
    </source>
</evidence>
<dbReference type="EMBL" id="JACHXY010000001">
    <property type="protein sequence ID" value="MBB3157385.1"/>
    <property type="molecule type" value="Genomic_DNA"/>
</dbReference>
<organism evidence="2 3">
    <name type="scientific">Microbacterium proteolyticum</name>
    <dbReference type="NCBI Taxonomy" id="1572644"/>
    <lineage>
        <taxon>Bacteria</taxon>
        <taxon>Bacillati</taxon>
        <taxon>Actinomycetota</taxon>
        <taxon>Actinomycetes</taxon>
        <taxon>Micrococcales</taxon>
        <taxon>Microbacteriaceae</taxon>
        <taxon>Microbacterium</taxon>
    </lineage>
</organism>
<comment type="caution">
    <text evidence="2">The sequence shown here is derived from an EMBL/GenBank/DDBJ whole genome shotgun (WGS) entry which is preliminary data.</text>
</comment>
<accession>A0A7W5CGR9</accession>
<dbReference type="AlphaFoldDB" id="A0A7W5CGR9"/>
<name>A0A7W5CGR9_9MICO</name>
<evidence type="ECO:0008006" key="4">
    <source>
        <dbReference type="Google" id="ProtNLM"/>
    </source>
</evidence>
<proteinExistence type="predicted"/>
<keyword evidence="1" id="KW-0472">Membrane</keyword>
<feature type="transmembrane region" description="Helical" evidence="1">
    <location>
        <begin position="50"/>
        <end position="66"/>
    </location>
</feature>
<evidence type="ECO:0000313" key="2">
    <source>
        <dbReference type="EMBL" id="MBB3157385.1"/>
    </source>
</evidence>
<sequence>MASHRVIAFLRWAIAATGAVTVGIAMSTAQTASGFEATADFLSSVTAQTNILSIVAFVIAGAHAWRRGGRVAGRAGGRGQDVLARRAAWIALMRGANVATLLGMSVLFLGIYGPVVVTDPAQLNPTSVFLHVVIPALAVIEWIVFPPEHRATIRGVFLVMAFPVLWFIFTNVRGAVTGRYVYEFLDPSGPSGPQGPAAMTVLILACFFLVGVVVFVTQRSRRFRPPTIY</sequence>
<feature type="transmembrane region" description="Helical" evidence="1">
    <location>
        <begin position="128"/>
        <end position="145"/>
    </location>
</feature>
<gene>
    <name evidence="2" type="ORF">FHS07_001069</name>
</gene>
<evidence type="ECO:0000313" key="3">
    <source>
        <dbReference type="Proteomes" id="UP000543579"/>
    </source>
</evidence>
<keyword evidence="1" id="KW-1133">Transmembrane helix</keyword>
<dbReference type="Proteomes" id="UP000543579">
    <property type="component" value="Unassembled WGS sequence"/>
</dbReference>